<gene>
    <name evidence="2" type="ORF">GND95_09260</name>
</gene>
<dbReference type="EMBL" id="WSLF01000008">
    <property type="protein sequence ID" value="KAE9633416.1"/>
    <property type="molecule type" value="Genomic_DNA"/>
</dbReference>
<proteinExistence type="predicted"/>
<evidence type="ECO:0000313" key="2">
    <source>
        <dbReference type="EMBL" id="KAE9633416.1"/>
    </source>
</evidence>
<evidence type="ECO:0000256" key="1">
    <source>
        <dbReference type="SAM" id="Phobius"/>
    </source>
</evidence>
<accession>A0A7C8HE13</accession>
<dbReference type="Proteomes" id="UP000483018">
    <property type="component" value="Unassembled WGS sequence"/>
</dbReference>
<keyword evidence="3" id="KW-1185">Reference proteome</keyword>
<comment type="caution">
    <text evidence="2">The sequence shown here is derived from an EMBL/GenBank/DDBJ whole genome shotgun (WGS) entry which is preliminary data.</text>
</comment>
<feature type="transmembrane region" description="Helical" evidence="1">
    <location>
        <begin position="6"/>
        <end position="33"/>
    </location>
</feature>
<name>A0A7C8HE13_9FIRM</name>
<dbReference type="OrthoDB" id="9790504at2"/>
<dbReference type="AlphaFoldDB" id="A0A7C8HE13"/>
<keyword evidence="1" id="KW-0472">Membrane</keyword>
<protein>
    <submittedName>
        <fullName evidence="2">Stage V sporulation protein AB</fullName>
    </submittedName>
</protein>
<dbReference type="Pfam" id="PF13782">
    <property type="entry name" value="SpoVAB"/>
    <property type="match status" value="1"/>
</dbReference>
<sequence>MFWGRLLSVLVGFSGGVVIAGGVFAFIAIIGIIPRLMQKTKTNKYVILYENVIILGGILGSLTMIWDIRIPIGNIGSSIIGFSFGIFVGCLAVSLAEILDVIPIIARRVIIKKGIGFFLISVAVGKAVGSLIYWIIPGFIQYK</sequence>
<feature type="transmembrane region" description="Helical" evidence="1">
    <location>
        <begin position="45"/>
        <end position="66"/>
    </location>
</feature>
<feature type="transmembrane region" description="Helical" evidence="1">
    <location>
        <begin position="114"/>
        <end position="136"/>
    </location>
</feature>
<feature type="transmembrane region" description="Helical" evidence="1">
    <location>
        <begin position="78"/>
        <end position="102"/>
    </location>
</feature>
<keyword evidence="1" id="KW-1133">Transmembrane helix</keyword>
<keyword evidence="1" id="KW-0812">Transmembrane</keyword>
<dbReference type="InterPro" id="IPR020144">
    <property type="entry name" value="SpoVAB"/>
</dbReference>
<evidence type="ECO:0000313" key="3">
    <source>
        <dbReference type="Proteomes" id="UP000483018"/>
    </source>
</evidence>
<organism evidence="2 3">
    <name type="scientific">Defluviitalea raffinosedens</name>
    <dbReference type="NCBI Taxonomy" id="1450156"/>
    <lineage>
        <taxon>Bacteria</taxon>
        <taxon>Bacillati</taxon>
        <taxon>Bacillota</taxon>
        <taxon>Clostridia</taxon>
        <taxon>Lachnospirales</taxon>
        <taxon>Defluviitaleaceae</taxon>
        <taxon>Defluviitalea</taxon>
    </lineage>
</organism>
<reference evidence="2 3" key="1">
    <citation type="submission" date="2019-12" db="EMBL/GenBank/DDBJ databases">
        <title>Defluviitalea raffinosedens, isolated from a biogas fermenter, genome sequencing and characterization.</title>
        <authorList>
            <person name="Rettenmaier R."/>
            <person name="Schneider M."/>
            <person name="Neuhaus K."/>
            <person name="Liebl W."/>
            <person name="Zverlov V."/>
        </authorList>
    </citation>
    <scope>NUCLEOTIDE SEQUENCE [LARGE SCALE GENOMIC DNA]</scope>
    <source>
        <strain evidence="2 3">249c-K6</strain>
    </source>
</reference>
<dbReference type="RefSeq" id="WP_158740679.1">
    <property type="nucleotide sequence ID" value="NZ_JAFBEP010000028.1"/>
</dbReference>